<keyword evidence="5" id="KW-0460">Magnesium</keyword>
<dbReference type="SFLD" id="SFLDS00001">
    <property type="entry name" value="Enolase"/>
    <property type="match status" value="1"/>
</dbReference>
<dbReference type="Gene3D" id="3.30.390.10">
    <property type="entry name" value="Enolase-like, N-terminal domain"/>
    <property type="match status" value="1"/>
</dbReference>
<dbReference type="AlphaFoldDB" id="A0A9Q0M2B0"/>
<sequence>MFDSILPIEPIWLVMDIHLQLEEELKLQAVLALKPLIVGQCLNSIRNNWATFWRRLTCDSQLRWIGPEKGALHMATGAIVNAIWDAIAKIECKPLWKLLVDMEPEQLVDVIDFHYITDALTKDEALEMLRQNRKFRSERETVLRESGFPAYTTGVGWVGYDEEKRRKLCREALAAGYKRFKAKVGTTIEEDRKRLQIIREEIGNECLLMVDANQKWEVNEAIETMSKLTQFNLLWIEEPTSPDDILGHAAISRALAPHGIGVATGEQCQNRIIFKQLLSSRAIQFCQIDSCRVGGVNELLSIMLMAHKFSIPVCPHAGGVGLCEYVQHLSMWDYVALGGSFENRMIEFIPHLSEHFHFPAKCEQGRYLVPEQPGYSAQMKDSSIEEYEFPNGPYWTKRASDSKQ</sequence>
<comment type="similarity">
    <text evidence="7">Belongs to the mandelate racemase/muconate lactonizing enzyme family. ENOSF1 subfamily.</text>
</comment>
<dbReference type="InterPro" id="IPR013342">
    <property type="entry name" value="Mandelate_racemase_C"/>
</dbReference>
<dbReference type="SFLD" id="SFLDG00179">
    <property type="entry name" value="mandelate_racemase"/>
    <property type="match status" value="1"/>
</dbReference>
<dbReference type="PANTHER" id="PTHR13794">
    <property type="entry name" value="ENOLASE SUPERFAMILY, MANDELATE RACEMASE"/>
    <property type="match status" value="1"/>
</dbReference>
<comment type="cofactor">
    <cofactor evidence="2">
        <name>Mg(2+)</name>
        <dbReference type="ChEBI" id="CHEBI:18420"/>
    </cofactor>
</comment>
<dbReference type="GO" id="GO:0009063">
    <property type="term" value="P:amino acid catabolic process"/>
    <property type="evidence" value="ECO:0007669"/>
    <property type="project" value="InterPro"/>
</dbReference>
<evidence type="ECO:0000256" key="6">
    <source>
        <dbReference type="ARBA" id="ARBA00023239"/>
    </source>
</evidence>
<name>A0A9Q0M2B0_BLOTA</name>
<dbReference type="InterPro" id="IPR036849">
    <property type="entry name" value="Enolase-like_C_sf"/>
</dbReference>
<dbReference type="GO" id="GO:0050023">
    <property type="term" value="F:L-fuconate dehydratase activity"/>
    <property type="evidence" value="ECO:0007669"/>
    <property type="project" value="UniProtKB-EC"/>
</dbReference>
<dbReference type="InterPro" id="IPR029065">
    <property type="entry name" value="Enolase_C-like"/>
</dbReference>
<evidence type="ECO:0000313" key="11">
    <source>
        <dbReference type="EMBL" id="KAJ6217609.1"/>
    </source>
</evidence>
<evidence type="ECO:0000256" key="7">
    <source>
        <dbReference type="ARBA" id="ARBA00061144"/>
    </source>
</evidence>
<dbReference type="Proteomes" id="UP001142055">
    <property type="component" value="Chromosome 3"/>
</dbReference>
<dbReference type="PANTHER" id="PTHR13794:SF58">
    <property type="entry name" value="MITOCHONDRIAL ENOLASE SUPERFAMILY MEMBER 1"/>
    <property type="match status" value="1"/>
</dbReference>
<comment type="catalytic activity">
    <reaction evidence="1">
        <text>L-fuconate = 2-dehydro-3-deoxy-L-fuconate + H2O</text>
        <dbReference type="Rhea" id="RHEA:22772"/>
        <dbReference type="ChEBI" id="CHEBI:15377"/>
        <dbReference type="ChEBI" id="CHEBI:21291"/>
        <dbReference type="ChEBI" id="CHEBI:37448"/>
        <dbReference type="EC" id="4.2.1.68"/>
    </reaction>
</comment>
<protein>
    <recommendedName>
        <fullName evidence="8">Mitochondrial enolase superfamily member 1</fullName>
        <ecNumber evidence="3">4.2.1.68</ecNumber>
    </recommendedName>
    <alternativeName>
        <fullName evidence="9">L-fuconate dehydratase</fullName>
    </alternativeName>
</protein>
<dbReference type="EMBL" id="JAPWDV010000003">
    <property type="protein sequence ID" value="KAJ6217609.1"/>
    <property type="molecule type" value="Genomic_DNA"/>
</dbReference>
<dbReference type="PROSITE" id="PS00909">
    <property type="entry name" value="MR_MLE_2"/>
    <property type="match status" value="1"/>
</dbReference>
<dbReference type="Gene3D" id="3.20.20.120">
    <property type="entry name" value="Enolase-like C-terminal domain"/>
    <property type="match status" value="1"/>
</dbReference>
<dbReference type="InterPro" id="IPR046945">
    <property type="entry name" value="RHMD-like"/>
</dbReference>
<keyword evidence="4" id="KW-0479">Metal-binding</keyword>
<evidence type="ECO:0000259" key="10">
    <source>
        <dbReference type="SMART" id="SM00922"/>
    </source>
</evidence>
<dbReference type="EC" id="4.2.1.68" evidence="3"/>
<dbReference type="GO" id="GO:0000287">
    <property type="term" value="F:magnesium ion binding"/>
    <property type="evidence" value="ECO:0007669"/>
    <property type="project" value="TreeGrafter"/>
</dbReference>
<evidence type="ECO:0000256" key="9">
    <source>
        <dbReference type="ARBA" id="ARBA00078003"/>
    </source>
</evidence>
<feature type="domain" description="Mandelate racemase/muconate lactonizing enzyme C-terminal" evidence="10">
    <location>
        <begin position="162"/>
        <end position="258"/>
    </location>
</feature>
<evidence type="ECO:0000256" key="2">
    <source>
        <dbReference type="ARBA" id="ARBA00001946"/>
    </source>
</evidence>
<organism evidence="11 12">
    <name type="scientific">Blomia tropicalis</name>
    <name type="common">Mite</name>
    <dbReference type="NCBI Taxonomy" id="40697"/>
    <lineage>
        <taxon>Eukaryota</taxon>
        <taxon>Metazoa</taxon>
        <taxon>Ecdysozoa</taxon>
        <taxon>Arthropoda</taxon>
        <taxon>Chelicerata</taxon>
        <taxon>Arachnida</taxon>
        <taxon>Acari</taxon>
        <taxon>Acariformes</taxon>
        <taxon>Sarcoptiformes</taxon>
        <taxon>Astigmata</taxon>
        <taxon>Glycyphagoidea</taxon>
        <taxon>Echimyopodidae</taxon>
        <taxon>Blomia</taxon>
    </lineage>
</organism>
<accession>A0A9Q0M2B0</accession>
<comment type="caution">
    <text evidence="11">The sequence shown here is derived from an EMBL/GenBank/DDBJ whole genome shotgun (WGS) entry which is preliminary data.</text>
</comment>
<proteinExistence type="inferred from homology"/>
<reference evidence="11" key="1">
    <citation type="submission" date="2022-12" db="EMBL/GenBank/DDBJ databases">
        <title>Genome assemblies of Blomia tropicalis.</title>
        <authorList>
            <person name="Cui Y."/>
        </authorList>
    </citation>
    <scope>NUCLEOTIDE SEQUENCE</scope>
    <source>
        <tissue evidence="11">Adult mites</tissue>
    </source>
</reference>
<keyword evidence="12" id="KW-1185">Reference proteome</keyword>
<dbReference type="Pfam" id="PF13378">
    <property type="entry name" value="MR_MLE_C"/>
    <property type="match status" value="1"/>
</dbReference>
<evidence type="ECO:0000256" key="1">
    <source>
        <dbReference type="ARBA" id="ARBA00001737"/>
    </source>
</evidence>
<gene>
    <name evidence="11" type="ORF">RDWZM_008766</name>
</gene>
<dbReference type="SUPFAM" id="SSF51604">
    <property type="entry name" value="Enolase C-terminal domain-like"/>
    <property type="match status" value="1"/>
</dbReference>
<dbReference type="GO" id="GO:0016052">
    <property type="term" value="P:carbohydrate catabolic process"/>
    <property type="evidence" value="ECO:0007669"/>
    <property type="project" value="TreeGrafter"/>
</dbReference>
<dbReference type="InterPro" id="IPR029017">
    <property type="entry name" value="Enolase-like_N"/>
</dbReference>
<keyword evidence="6" id="KW-0456">Lyase</keyword>
<dbReference type="FunFam" id="3.20.20.120:FF:000007">
    <property type="entry name" value="Mitochondrial enolase superfamily member 1"/>
    <property type="match status" value="1"/>
</dbReference>
<dbReference type="OMA" id="SGAIDVC"/>
<evidence type="ECO:0000313" key="12">
    <source>
        <dbReference type="Proteomes" id="UP001142055"/>
    </source>
</evidence>
<evidence type="ECO:0000256" key="3">
    <source>
        <dbReference type="ARBA" id="ARBA00013142"/>
    </source>
</evidence>
<dbReference type="InterPro" id="IPR018110">
    <property type="entry name" value="Mandel_Rmase/mucon_lact_enz_CS"/>
</dbReference>
<evidence type="ECO:0000256" key="5">
    <source>
        <dbReference type="ARBA" id="ARBA00022842"/>
    </source>
</evidence>
<dbReference type="SUPFAM" id="SSF54826">
    <property type="entry name" value="Enolase N-terminal domain-like"/>
    <property type="match status" value="1"/>
</dbReference>
<evidence type="ECO:0000256" key="4">
    <source>
        <dbReference type="ARBA" id="ARBA00022723"/>
    </source>
</evidence>
<dbReference type="SMART" id="SM00922">
    <property type="entry name" value="MR_MLE"/>
    <property type="match status" value="1"/>
</dbReference>
<evidence type="ECO:0000256" key="8">
    <source>
        <dbReference type="ARBA" id="ARBA00073815"/>
    </source>
</evidence>